<gene>
    <name evidence="5" type="ORF">QO002_002598</name>
</gene>
<dbReference type="SUPFAM" id="SSF53822">
    <property type="entry name" value="Periplasmic binding protein-like I"/>
    <property type="match status" value="1"/>
</dbReference>
<dbReference type="Pfam" id="PF13458">
    <property type="entry name" value="Peripla_BP_6"/>
    <property type="match status" value="1"/>
</dbReference>
<dbReference type="EMBL" id="JAUSVF010000001">
    <property type="protein sequence ID" value="MDQ0320460.1"/>
    <property type="molecule type" value="Genomic_DNA"/>
</dbReference>
<dbReference type="Proteomes" id="UP001230207">
    <property type="component" value="Unassembled WGS sequence"/>
</dbReference>
<reference evidence="5 6" key="1">
    <citation type="submission" date="2023-07" db="EMBL/GenBank/DDBJ databases">
        <title>Genomic Encyclopedia of Type Strains, Phase IV (KMG-IV): sequencing the most valuable type-strain genomes for metagenomic binning, comparative biology and taxonomic classification.</title>
        <authorList>
            <person name="Goeker M."/>
        </authorList>
    </citation>
    <scope>NUCLEOTIDE SEQUENCE [LARGE SCALE GENOMIC DNA]</scope>
    <source>
        <strain evidence="5 6">DSM 1112</strain>
    </source>
</reference>
<feature type="signal peptide" evidence="3">
    <location>
        <begin position="1"/>
        <end position="21"/>
    </location>
</feature>
<feature type="domain" description="Leucine-binding protein" evidence="4">
    <location>
        <begin position="24"/>
        <end position="348"/>
    </location>
</feature>
<evidence type="ECO:0000256" key="3">
    <source>
        <dbReference type="SAM" id="SignalP"/>
    </source>
</evidence>
<evidence type="ECO:0000259" key="4">
    <source>
        <dbReference type="Pfam" id="PF13458"/>
    </source>
</evidence>
<dbReference type="PANTHER" id="PTHR47151:SF2">
    <property type="entry name" value="AMINO ACID BINDING PROTEIN"/>
    <property type="match status" value="1"/>
</dbReference>
<dbReference type="RefSeq" id="WP_307230226.1">
    <property type="nucleotide sequence ID" value="NZ_JAUSVF010000001.1"/>
</dbReference>
<name>A0ABU0BQC4_9HYPH</name>
<proteinExistence type="inferred from homology"/>
<evidence type="ECO:0000256" key="2">
    <source>
        <dbReference type="ARBA" id="ARBA00022729"/>
    </source>
</evidence>
<evidence type="ECO:0000313" key="6">
    <source>
        <dbReference type="Proteomes" id="UP001230207"/>
    </source>
</evidence>
<dbReference type="InterPro" id="IPR028082">
    <property type="entry name" value="Peripla_BP_I"/>
</dbReference>
<protein>
    <submittedName>
        <fullName evidence="5">Branched-chain amino acid transport system substrate-binding protein</fullName>
    </submittedName>
</protein>
<comment type="caution">
    <text evidence="5">The sequence shown here is derived from an EMBL/GenBank/DDBJ whole genome shotgun (WGS) entry which is preliminary data.</text>
</comment>
<dbReference type="Gene3D" id="3.40.50.2300">
    <property type="match status" value="2"/>
</dbReference>
<feature type="chain" id="PRO_5046431529" evidence="3">
    <location>
        <begin position="22"/>
        <end position="359"/>
    </location>
</feature>
<dbReference type="InterPro" id="IPR028081">
    <property type="entry name" value="Leu-bd"/>
</dbReference>
<dbReference type="PANTHER" id="PTHR47151">
    <property type="entry name" value="LEU/ILE/VAL-BINDING ABC TRANSPORTER SUBUNIT"/>
    <property type="match status" value="1"/>
</dbReference>
<comment type="similarity">
    <text evidence="1">Belongs to the leucine-binding protein family.</text>
</comment>
<evidence type="ECO:0000256" key="1">
    <source>
        <dbReference type="ARBA" id="ARBA00010062"/>
    </source>
</evidence>
<accession>A0ABU0BQC4</accession>
<keyword evidence="2 3" id="KW-0732">Signal</keyword>
<organism evidence="5 6">
    <name type="scientific">Pararhizobium capsulatum DSM 1112</name>
    <dbReference type="NCBI Taxonomy" id="1121113"/>
    <lineage>
        <taxon>Bacteria</taxon>
        <taxon>Pseudomonadati</taxon>
        <taxon>Pseudomonadota</taxon>
        <taxon>Alphaproteobacteria</taxon>
        <taxon>Hyphomicrobiales</taxon>
        <taxon>Rhizobiaceae</taxon>
        <taxon>Rhizobium/Agrobacterium group</taxon>
        <taxon>Pararhizobium</taxon>
    </lineage>
</organism>
<sequence length="359" mass="37456">MRRLTASLAMAAIIIASPAAAAGLKIAVVAPAEGPFALLSKQITDGASFKAKDRGTEIIPIAETCEASGSADLAKAIVDSGAEAAIGFLCTESLEAAMPVLAPANIPAITLSVRSDILMGDAIKNNWPFFRLVPNAGAESTKITEAILARWKNEPLALIDDGTIHGRELVESIKGALAEIGLTPLFADTYRPAQEQQVALVRRLVKSGATHVFVGGDRSDIAVIARDAKAENGGLIFMGGEALNAADDPVPLEDGVLAIALPDYARQPAAADATAAFNQAGIVPEGYVLPGFSAVTLLEAAKDKAAAEDIPLRAAVARGSFETAIGTVSFGADHELKPTPYRLLEWRDDRFVEPAQQVN</sequence>
<evidence type="ECO:0000313" key="5">
    <source>
        <dbReference type="EMBL" id="MDQ0320460.1"/>
    </source>
</evidence>
<keyword evidence="6" id="KW-1185">Reference proteome</keyword>